<protein>
    <submittedName>
        <fullName evidence="1">Uncharacterized protein</fullName>
    </submittedName>
</protein>
<dbReference type="EMBL" id="CM009298">
    <property type="protein sequence ID" value="RQO95803.1"/>
    <property type="molecule type" value="Genomic_DNA"/>
</dbReference>
<dbReference type="AlphaFoldDB" id="A0A3N7FJ64"/>
<accession>A0A3N7FJ64</accession>
<dbReference type="Proteomes" id="UP000006729">
    <property type="component" value="Chromosome 9"/>
</dbReference>
<organism evidence="1 2">
    <name type="scientific">Populus trichocarpa</name>
    <name type="common">Western balsam poplar</name>
    <name type="synonym">Populus balsamifera subsp. trichocarpa</name>
    <dbReference type="NCBI Taxonomy" id="3694"/>
    <lineage>
        <taxon>Eukaryota</taxon>
        <taxon>Viridiplantae</taxon>
        <taxon>Streptophyta</taxon>
        <taxon>Embryophyta</taxon>
        <taxon>Tracheophyta</taxon>
        <taxon>Spermatophyta</taxon>
        <taxon>Magnoliopsida</taxon>
        <taxon>eudicotyledons</taxon>
        <taxon>Gunneridae</taxon>
        <taxon>Pentapetalae</taxon>
        <taxon>rosids</taxon>
        <taxon>fabids</taxon>
        <taxon>Malpighiales</taxon>
        <taxon>Salicaceae</taxon>
        <taxon>Saliceae</taxon>
        <taxon>Populus</taxon>
    </lineage>
</organism>
<name>A0A3N7FJ64_POPTR</name>
<reference evidence="1 2" key="1">
    <citation type="journal article" date="2006" name="Science">
        <title>The genome of black cottonwood, Populus trichocarpa (Torr. &amp; Gray).</title>
        <authorList>
            <person name="Tuskan G.A."/>
            <person name="Difazio S."/>
            <person name="Jansson S."/>
            <person name="Bohlmann J."/>
            <person name="Grigoriev I."/>
            <person name="Hellsten U."/>
            <person name="Putnam N."/>
            <person name="Ralph S."/>
            <person name="Rombauts S."/>
            <person name="Salamov A."/>
            <person name="Schein J."/>
            <person name="Sterck L."/>
            <person name="Aerts A."/>
            <person name="Bhalerao R.R."/>
            <person name="Bhalerao R.P."/>
            <person name="Blaudez D."/>
            <person name="Boerjan W."/>
            <person name="Brun A."/>
            <person name="Brunner A."/>
            <person name="Busov V."/>
            <person name="Campbell M."/>
            <person name="Carlson J."/>
            <person name="Chalot M."/>
            <person name="Chapman J."/>
            <person name="Chen G.L."/>
            <person name="Cooper D."/>
            <person name="Coutinho P.M."/>
            <person name="Couturier J."/>
            <person name="Covert S."/>
            <person name="Cronk Q."/>
            <person name="Cunningham R."/>
            <person name="Davis J."/>
            <person name="Degroeve S."/>
            <person name="Dejardin A."/>
            <person name="Depamphilis C."/>
            <person name="Detter J."/>
            <person name="Dirks B."/>
            <person name="Dubchak I."/>
            <person name="Duplessis S."/>
            <person name="Ehlting J."/>
            <person name="Ellis B."/>
            <person name="Gendler K."/>
            <person name="Goodstein D."/>
            <person name="Gribskov M."/>
            <person name="Grimwood J."/>
            <person name="Groover A."/>
            <person name="Gunter L."/>
            <person name="Hamberger B."/>
            <person name="Heinze B."/>
            <person name="Helariutta Y."/>
            <person name="Henrissat B."/>
            <person name="Holligan D."/>
            <person name="Holt R."/>
            <person name="Huang W."/>
            <person name="Islam-Faridi N."/>
            <person name="Jones S."/>
            <person name="Jones-Rhoades M."/>
            <person name="Jorgensen R."/>
            <person name="Joshi C."/>
            <person name="Kangasjarvi J."/>
            <person name="Karlsson J."/>
            <person name="Kelleher C."/>
            <person name="Kirkpatrick R."/>
            <person name="Kirst M."/>
            <person name="Kohler A."/>
            <person name="Kalluri U."/>
            <person name="Larimer F."/>
            <person name="Leebens-Mack J."/>
            <person name="Leple J.C."/>
            <person name="Locascio P."/>
            <person name="Lou Y."/>
            <person name="Lucas S."/>
            <person name="Martin F."/>
            <person name="Montanini B."/>
            <person name="Napoli C."/>
            <person name="Nelson D.R."/>
            <person name="Nelson C."/>
            <person name="Nieminen K."/>
            <person name="Nilsson O."/>
            <person name="Pereda V."/>
            <person name="Peter G."/>
            <person name="Philippe R."/>
            <person name="Pilate G."/>
            <person name="Poliakov A."/>
            <person name="Razumovskaya J."/>
            <person name="Richardson P."/>
            <person name="Rinaldi C."/>
            <person name="Ritland K."/>
            <person name="Rouze P."/>
            <person name="Ryaboy D."/>
            <person name="Schmutz J."/>
            <person name="Schrader J."/>
            <person name="Segerman B."/>
            <person name="Shin H."/>
            <person name="Siddiqui A."/>
            <person name="Sterky F."/>
            <person name="Terry A."/>
            <person name="Tsai C.J."/>
            <person name="Uberbacher E."/>
            <person name="Unneberg P."/>
            <person name="Vahala J."/>
            <person name="Wall K."/>
            <person name="Wessler S."/>
            <person name="Yang G."/>
            <person name="Yin T."/>
            <person name="Douglas C."/>
            <person name="Marra M."/>
            <person name="Sandberg G."/>
            <person name="Van de Peer Y."/>
            <person name="Rokhsar D."/>
        </authorList>
    </citation>
    <scope>NUCLEOTIDE SEQUENCE [LARGE SCALE GENOMIC DNA]</scope>
    <source>
        <strain evidence="2">cv. Nisqually</strain>
    </source>
</reference>
<dbReference type="InParanoid" id="A0A3N7FJ64"/>
<gene>
    <name evidence="1" type="ORF">POPTR_009G112050</name>
</gene>
<keyword evidence="2" id="KW-1185">Reference proteome</keyword>
<sequence length="31" mass="3718">MPRRSKKMELRIFKNSHLTLRCNINEDAGRC</sequence>
<evidence type="ECO:0000313" key="2">
    <source>
        <dbReference type="Proteomes" id="UP000006729"/>
    </source>
</evidence>
<proteinExistence type="predicted"/>
<evidence type="ECO:0000313" key="1">
    <source>
        <dbReference type="EMBL" id="RQO95803.1"/>
    </source>
</evidence>